<dbReference type="AlphaFoldDB" id="A0A151S4R3"/>
<organism evidence="8 9">
    <name type="scientific">Cajanus cajan</name>
    <name type="common">Pigeon pea</name>
    <name type="synonym">Cajanus indicus</name>
    <dbReference type="NCBI Taxonomy" id="3821"/>
    <lineage>
        <taxon>Eukaryota</taxon>
        <taxon>Viridiplantae</taxon>
        <taxon>Streptophyta</taxon>
        <taxon>Embryophyta</taxon>
        <taxon>Tracheophyta</taxon>
        <taxon>Spermatophyta</taxon>
        <taxon>Magnoliopsida</taxon>
        <taxon>eudicotyledons</taxon>
        <taxon>Gunneridae</taxon>
        <taxon>Pentapetalae</taxon>
        <taxon>rosids</taxon>
        <taxon>fabids</taxon>
        <taxon>Fabales</taxon>
        <taxon>Fabaceae</taxon>
        <taxon>Papilionoideae</taxon>
        <taxon>50 kb inversion clade</taxon>
        <taxon>NPAAA clade</taxon>
        <taxon>indigoferoid/millettioid clade</taxon>
        <taxon>Phaseoleae</taxon>
        <taxon>Cajanus</taxon>
    </lineage>
</organism>
<dbReference type="FunFam" id="2.30.29.30:FF:000265">
    <property type="entry name" value="BAG-associated GRAM protein 1 isoform X2"/>
    <property type="match status" value="1"/>
</dbReference>
<dbReference type="SMART" id="SM00239">
    <property type="entry name" value="C2"/>
    <property type="match status" value="1"/>
</dbReference>
<dbReference type="Pfam" id="PF02893">
    <property type="entry name" value="GRAM"/>
    <property type="match status" value="1"/>
</dbReference>
<dbReference type="Gramene" id="C.cajan_29037.t">
    <property type="protein sequence ID" value="C.cajan_29037.t"/>
    <property type="gene ID" value="C.cajan_29037"/>
</dbReference>
<dbReference type="Gene3D" id="2.60.40.150">
    <property type="entry name" value="C2 domain"/>
    <property type="match status" value="1"/>
</dbReference>
<dbReference type="CDD" id="cd00030">
    <property type="entry name" value="C2"/>
    <property type="match status" value="1"/>
</dbReference>
<dbReference type="PRINTS" id="PR00360">
    <property type="entry name" value="C2DOMAIN"/>
</dbReference>
<protein>
    <submittedName>
        <fullName evidence="8">Membrane protein C20F10.07</fullName>
    </submittedName>
</protein>
<feature type="region of interest" description="Disordered" evidence="5">
    <location>
        <begin position="48"/>
        <end position="74"/>
    </location>
</feature>
<keyword evidence="2" id="KW-0812">Transmembrane</keyword>
<name>A0A151S4R3_CAJCA</name>
<dbReference type="InterPro" id="IPR000008">
    <property type="entry name" value="C2_dom"/>
</dbReference>
<evidence type="ECO:0000256" key="2">
    <source>
        <dbReference type="ARBA" id="ARBA00022692"/>
    </source>
</evidence>
<dbReference type="PANTHER" id="PTHR47038">
    <property type="entry name" value="BAG-ASSOCIATED GRAM PROTEIN 1"/>
    <property type="match status" value="1"/>
</dbReference>
<dbReference type="InterPro" id="IPR044655">
    <property type="entry name" value="BAGP1-like"/>
</dbReference>
<dbReference type="Pfam" id="PF16016">
    <property type="entry name" value="VASt"/>
    <property type="match status" value="1"/>
</dbReference>
<gene>
    <name evidence="8" type="ORF">KK1_028406</name>
</gene>
<keyword evidence="9" id="KW-1185">Reference proteome</keyword>
<keyword evidence="3" id="KW-1133">Transmembrane helix</keyword>
<feature type="domain" description="VASt" evidence="7">
    <location>
        <begin position="401"/>
        <end position="571"/>
    </location>
</feature>
<dbReference type="PROSITE" id="PS51778">
    <property type="entry name" value="VAST"/>
    <property type="match status" value="1"/>
</dbReference>
<dbReference type="Pfam" id="PF00168">
    <property type="entry name" value="C2"/>
    <property type="match status" value="1"/>
</dbReference>
<evidence type="ECO:0000313" key="8">
    <source>
        <dbReference type="EMBL" id="KYP49810.1"/>
    </source>
</evidence>
<dbReference type="OrthoDB" id="67700at2759"/>
<dbReference type="SMART" id="SM00568">
    <property type="entry name" value="GRAM"/>
    <property type="match status" value="1"/>
</dbReference>
<evidence type="ECO:0000256" key="4">
    <source>
        <dbReference type="ARBA" id="ARBA00023136"/>
    </source>
</evidence>
<evidence type="ECO:0000259" key="7">
    <source>
        <dbReference type="PROSITE" id="PS51778"/>
    </source>
</evidence>
<dbReference type="SUPFAM" id="SSF49562">
    <property type="entry name" value="C2 domain (Calcium/lipid-binding domain, CaLB)"/>
    <property type="match status" value="1"/>
</dbReference>
<feature type="domain" description="C2" evidence="6">
    <location>
        <begin position="63"/>
        <end position="178"/>
    </location>
</feature>
<dbReference type="PANTHER" id="PTHR47038:SF1">
    <property type="entry name" value="BAG-ASSOCIATED GRAM PROTEIN 1"/>
    <property type="match status" value="1"/>
</dbReference>
<dbReference type="STRING" id="3821.A0A151S4R3"/>
<evidence type="ECO:0000256" key="1">
    <source>
        <dbReference type="ARBA" id="ARBA00004167"/>
    </source>
</evidence>
<dbReference type="InterPro" id="IPR031968">
    <property type="entry name" value="VASt"/>
</dbReference>
<dbReference type="PROSITE" id="PS50004">
    <property type="entry name" value="C2"/>
    <property type="match status" value="1"/>
</dbReference>
<evidence type="ECO:0000259" key="6">
    <source>
        <dbReference type="PROSITE" id="PS50004"/>
    </source>
</evidence>
<keyword evidence="4" id="KW-0472">Membrane</keyword>
<dbReference type="OMA" id="LIPSWWE"/>
<dbReference type="EMBL" id="KQ483468">
    <property type="protein sequence ID" value="KYP49810.1"/>
    <property type="molecule type" value="Genomic_DNA"/>
</dbReference>
<evidence type="ECO:0000256" key="5">
    <source>
        <dbReference type="SAM" id="MobiDB-lite"/>
    </source>
</evidence>
<dbReference type="InterPro" id="IPR004182">
    <property type="entry name" value="GRAM"/>
</dbReference>
<accession>A0A151S4R3</accession>
<feature type="region of interest" description="Disordered" evidence="5">
    <location>
        <begin position="569"/>
        <end position="592"/>
    </location>
</feature>
<evidence type="ECO:0000313" key="9">
    <source>
        <dbReference type="Proteomes" id="UP000075243"/>
    </source>
</evidence>
<dbReference type="GO" id="GO:0016020">
    <property type="term" value="C:membrane"/>
    <property type="evidence" value="ECO:0007669"/>
    <property type="project" value="UniProtKB-SubCell"/>
</dbReference>
<dbReference type="InterPro" id="IPR011993">
    <property type="entry name" value="PH-like_dom_sf"/>
</dbReference>
<sequence>MNVTVDSALFAFLFPSLWEIKVAVAASVFVIITYHFFAPRTAHLHADPSLSDNSPAAADLADDKDKMGLPKGDSQTSSGYLIKLELLAAKNLVGANLNGTSDPYAIITCGNEKRFSSMVPGSRNPMWGEEFNFSVDELPVQINVTIYDWDIIWKSAVLGSVTVPVESEGQTGAVWHTLDSPSGQVCLHIKTIKLSASDSRINGYGGANPRRRIPPLENQGPTVVHQKPGPLQTIFNLHPDEVVDHSYSCALERSFLYHGRMYVSSWHICFHSNVFSKQMKVVIPFEDIDEIRRSQHAFINPAITIILRMGAGGHGVPPLGSPDGRVRYMFASFWNRNHAVRTLQRAAKKFHEMLEAEKKENAESELRAHSSSVRGSKILDKVPEEIMSKSGKLQPFIKEEALVGIYNEVFPCTADQFFYLLLNDGSNFTSKYRSIRKDTNLVMGQWHTADEYDGQVREITFRSLCNSPMCPPDTAMTEWQHHVLSPDKKNLVFETVQQAHDVPFGSYFEVHCKWSLETINESSCTLDIKVGAHFKKWCVMQSKIKSGAVNEYKKEVDVMLDVARSYIKSSNTSKSNDENDEASSPPAATLEN</sequence>
<comment type="subcellular location">
    <subcellularLocation>
        <location evidence="1">Membrane</location>
        <topology evidence="1">Single-pass membrane protein</topology>
    </subcellularLocation>
</comment>
<dbReference type="Gene3D" id="2.30.29.30">
    <property type="entry name" value="Pleckstrin-homology domain (PH domain)/Phosphotyrosine-binding domain (PTB)"/>
    <property type="match status" value="1"/>
</dbReference>
<dbReference type="InterPro" id="IPR035892">
    <property type="entry name" value="C2_domain_sf"/>
</dbReference>
<reference evidence="8" key="1">
    <citation type="journal article" date="2012" name="Nat. Biotechnol.">
        <title>Draft genome sequence of pigeonpea (Cajanus cajan), an orphan legume crop of resource-poor farmers.</title>
        <authorList>
            <person name="Varshney R.K."/>
            <person name="Chen W."/>
            <person name="Li Y."/>
            <person name="Bharti A.K."/>
            <person name="Saxena R.K."/>
            <person name="Schlueter J.A."/>
            <person name="Donoghue M.T."/>
            <person name="Azam S."/>
            <person name="Fan G."/>
            <person name="Whaley A.M."/>
            <person name="Farmer A.D."/>
            <person name="Sheridan J."/>
            <person name="Iwata A."/>
            <person name="Tuteja R."/>
            <person name="Penmetsa R.V."/>
            <person name="Wu W."/>
            <person name="Upadhyaya H.D."/>
            <person name="Yang S.P."/>
            <person name="Shah T."/>
            <person name="Saxena K.B."/>
            <person name="Michael T."/>
            <person name="McCombie W.R."/>
            <person name="Yang B."/>
            <person name="Zhang G."/>
            <person name="Yang H."/>
            <person name="Wang J."/>
            <person name="Spillane C."/>
            <person name="Cook D.R."/>
            <person name="May G.D."/>
            <person name="Xu X."/>
            <person name="Jackson S.A."/>
        </authorList>
    </citation>
    <scope>NUCLEOTIDE SEQUENCE [LARGE SCALE GENOMIC DNA]</scope>
</reference>
<dbReference type="Proteomes" id="UP000075243">
    <property type="component" value="Unassembled WGS sequence"/>
</dbReference>
<evidence type="ECO:0000256" key="3">
    <source>
        <dbReference type="ARBA" id="ARBA00022989"/>
    </source>
</evidence>
<proteinExistence type="predicted"/>